<dbReference type="OrthoDB" id="2015116at2759"/>
<dbReference type="Gene3D" id="3.30.70.960">
    <property type="entry name" value="SEA domain"/>
    <property type="match status" value="1"/>
</dbReference>
<evidence type="ECO:0000259" key="9">
    <source>
        <dbReference type="PROSITE" id="PS50026"/>
    </source>
</evidence>
<evidence type="ECO:0000313" key="10">
    <source>
        <dbReference type="EMBL" id="RWS29382.1"/>
    </source>
</evidence>
<keyword evidence="2" id="KW-0732">Signal</keyword>
<evidence type="ECO:0000256" key="4">
    <source>
        <dbReference type="ARBA" id="ARBA00023157"/>
    </source>
</evidence>
<keyword evidence="1 5" id="KW-0245">EGF-like domain</keyword>
<keyword evidence="3" id="KW-0677">Repeat</keyword>
<comment type="caution">
    <text evidence="10">The sequence shown here is derived from an EMBL/GenBank/DDBJ whole genome shotgun (WGS) entry which is preliminary data.</text>
</comment>
<dbReference type="InterPro" id="IPR001881">
    <property type="entry name" value="EGF-like_Ca-bd_dom"/>
</dbReference>
<keyword evidence="7" id="KW-0812">Transmembrane</keyword>
<dbReference type="PANTHER" id="PTHR24039">
    <property type="entry name" value="FIBRILLIN-RELATED"/>
    <property type="match status" value="1"/>
</dbReference>
<feature type="compositionally biased region" description="Low complexity" evidence="6">
    <location>
        <begin position="346"/>
        <end position="359"/>
    </location>
</feature>
<dbReference type="GO" id="GO:0005509">
    <property type="term" value="F:calcium ion binding"/>
    <property type="evidence" value="ECO:0007669"/>
    <property type="project" value="InterPro"/>
</dbReference>
<dbReference type="CDD" id="cd00054">
    <property type="entry name" value="EGF_CA"/>
    <property type="match status" value="1"/>
</dbReference>
<gene>
    <name evidence="10" type="ORF">B4U80_10765</name>
</gene>
<dbReference type="SMART" id="SM00181">
    <property type="entry name" value="EGF"/>
    <property type="match status" value="2"/>
</dbReference>
<evidence type="ECO:0000256" key="5">
    <source>
        <dbReference type="PROSITE-ProRule" id="PRU00076"/>
    </source>
</evidence>
<dbReference type="Proteomes" id="UP000288716">
    <property type="component" value="Unassembled WGS sequence"/>
</dbReference>
<name>A0A443SPH4_9ACAR</name>
<dbReference type="InterPro" id="IPR049883">
    <property type="entry name" value="NOTCH1_EGF-like"/>
</dbReference>
<dbReference type="EMBL" id="NCKV01000940">
    <property type="protein sequence ID" value="RWS29382.1"/>
    <property type="molecule type" value="Genomic_DNA"/>
</dbReference>
<accession>A0A443SPH4</accession>
<organism evidence="10 11">
    <name type="scientific">Leptotrombidium deliense</name>
    <dbReference type="NCBI Taxonomy" id="299467"/>
    <lineage>
        <taxon>Eukaryota</taxon>
        <taxon>Metazoa</taxon>
        <taxon>Ecdysozoa</taxon>
        <taxon>Arthropoda</taxon>
        <taxon>Chelicerata</taxon>
        <taxon>Arachnida</taxon>
        <taxon>Acari</taxon>
        <taxon>Acariformes</taxon>
        <taxon>Trombidiformes</taxon>
        <taxon>Prostigmata</taxon>
        <taxon>Anystina</taxon>
        <taxon>Parasitengona</taxon>
        <taxon>Trombiculoidea</taxon>
        <taxon>Trombiculidae</taxon>
        <taxon>Leptotrombidium</taxon>
    </lineage>
</organism>
<keyword evidence="7" id="KW-1133">Transmembrane helix</keyword>
<dbReference type="PROSITE" id="PS50024">
    <property type="entry name" value="SEA"/>
    <property type="match status" value="1"/>
</dbReference>
<evidence type="ECO:0000313" key="11">
    <source>
        <dbReference type="Proteomes" id="UP000288716"/>
    </source>
</evidence>
<feature type="domain" description="EGF-like" evidence="9">
    <location>
        <begin position="644"/>
        <end position="683"/>
    </location>
</feature>
<dbReference type="PROSITE" id="PS00010">
    <property type="entry name" value="ASX_HYDROXYL"/>
    <property type="match status" value="1"/>
</dbReference>
<dbReference type="InterPro" id="IPR000152">
    <property type="entry name" value="EGF-type_Asp/Asn_hydroxyl_site"/>
</dbReference>
<dbReference type="InterPro" id="IPR000082">
    <property type="entry name" value="SEA_dom"/>
</dbReference>
<evidence type="ECO:0000256" key="3">
    <source>
        <dbReference type="ARBA" id="ARBA00022737"/>
    </source>
</evidence>
<feature type="region of interest" description="Disordered" evidence="6">
    <location>
        <begin position="332"/>
        <end position="361"/>
    </location>
</feature>
<feature type="compositionally biased region" description="Polar residues" evidence="6">
    <location>
        <begin position="407"/>
        <end position="421"/>
    </location>
</feature>
<dbReference type="PROSITE" id="PS01187">
    <property type="entry name" value="EGF_CA"/>
    <property type="match status" value="1"/>
</dbReference>
<evidence type="ECO:0000256" key="1">
    <source>
        <dbReference type="ARBA" id="ARBA00022536"/>
    </source>
</evidence>
<feature type="region of interest" description="Disordered" evidence="6">
    <location>
        <begin position="405"/>
        <end position="464"/>
    </location>
</feature>
<keyword evidence="7" id="KW-0472">Membrane</keyword>
<dbReference type="SUPFAM" id="SSF82671">
    <property type="entry name" value="SEA domain"/>
    <property type="match status" value="1"/>
</dbReference>
<dbReference type="InterPro" id="IPR000742">
    <property type="entry name" value="EGF"/>
</dbReference>
<feature type="region of interest" description="Disordered" evidence="6">
    <location>
        <begin position="843"/>
        <end position="869"/>
    </location>
</feature>
<feature type="compositionally biased region" description="Low complexity" evidence="6">
    <location>
        <begin position="443"/>
        <end position="457"/>
    </location>
</feature>
<feature type="domain" description="EGF-like" evidence="9">
    <location>
        <begin position="693"/>
        <end position="727"/>
    </location>
</feature>
<dbReference type="PROSITE" id="PS50026">
    <property type="entry name" value="EGF_3"/>
    <property type="match status" value="2"/>
</dbReference>
<sequence length="910" mass="99461">MRPAMNTHYFQLPIHPTRINNRGPPQLPPGFVPPAQDFSNFIPPSILIGPGHAGIPLPLPPPLSQPSKTIPLHLIPTKTQVNIAESEVSFLLGLVKPKKTEDWLSHTRKQVSESSATEIINNTNSDTTLSNSVTVIASSTSSFSESTETSKATPTLSSVSLNFSESSVSFDQTQTLDAINRTENVALDSSFNELLVSSVIVINQSSNSVPNGPITDWVPFFVQPTHMTTTTWLGEPPPIITKPEEPQVFDITVKHKLGAQESKSLSISTTETTATINSTNLSEHSMITKTSSTIKPTSTSKLFSPSRIAEPDIVYGRPVGNVPHSLRPSFATNTSNTYKHKPTKPPNSTTTSTGKSSTSFGRPIVIPVDMDEVKPQIAGITPAVITEAGQGSVFIDGKPKHFKIRPSVNQGPTLQVGSGVTVNIDGGDPNAPGRKPGILPKQPSSSSSSARPAVVRRPPFRPRPNTPLVRIDTCIVGDDSTCGVTLNEKCKTELGISSCQCKPGYGRNTPRGMCSPISSVGISMKIDRMAENRITFNKKYLDSDSEEYQYLEYETLQALNSLFSLSRFSKLFMGAKVNKFYSMAGKTVVNATIELEMNNATRSNTMRKIIQQELTRVIATHNNNIGESKLFVEGSLNAIPRVEDINECANAELHDCPKTADCINEFGAFKCVCKHGFEDKYPKDALKAGRFCASCPPQYCSNRGECLIINGERECKCKGNFIGSKCDIDGEVLGVALGGSVAALIIIMITFICLQRWKKEQQKMEAMSSGSGQTFSYVNKQAVSNGAYRYTMDDRIRWTQMSDAITTNPTYNYYVNAEQLMTATSQHVYATPSRVHTPDALLSEESCPTDSRHCPRYSRSKSRSSGVMPYQSMGYGPGSVYNETEFSTRETLYTPSHMIVNPRSKCVVYN</sequence>
<dbReference type="Pfam" id="PF01390">
    <property type="entry name" value="SEA"/>
    <property type="match status" value="1"/>
</dbReference>
<dbReference type="InterPro" id="IPR018097">
    <property type="entry name" value="EGF_Ca-bd_CS"/>
</dbReference>
<protein>
    <submittedName>
        <fullName evidence="10">Uncharacterized protein</fullName>
    </submittedName>
</protein>
<dbReference type="PANTHER" id="PTHR24039:SF52">
    <property type="entry name" value="EGF-LIKE DOMAIN-CONTAINING PROTEIN"/>
    <property type="match status" value="1"/>
</dbReference>
<evidence type="ECO:0000256" key="7">
    <source>
        <dbReference type="SAM" id="Phobius"/>
    </source>
</evidence>
<evidence type="ECO:0000256" key="6">
    <source>
        <dbReference type="SAM" id="MobiDB-lite"/>
    </source>
</evidence>
<dbReference type="SMART" id="SM00179">
    <property type="entry name" value="EGF_CA"/>
    <property type="match status" value="1"/>
</dbReference>
<dbReference type="FunFam" id="2.10.25.10:FF:000038">
    <property type="entry name" value="Fibrillin 2"/>
    <property type="match status" value="1"/>
</dbReference>
<evidence type="ECO:0000256" key="2">
    <source>
        <dbReference type="ARBA" id="ARBA00022729"/>
    </source>
</evidence>
<dbReference type="STRING" id="299467.A0A443SPH4"/>
<keyword evidence="11" id="KW-1185">Reference proteome</keyword>
<dbReference type="InterPro" id="IPR009030">
    <property type="entry name" value="Growth_fac_rcpt_cys_sf"/>
</dbReference>
<keyword evidence="4 5" id="KW-1015">Disulfide bond</keyword>
<evidence type="ECO:0000259" key="8">
    <source>
        <dbReference type="PROSITE" id="PS50024"/>
    </source>
</evidence>
<dbReference type="Gene3D" id="2.10.25.10">
    <property type="entry name" value="Laminin"/>
    <property type="match status" value="1"/>
</dbReference>
<dbReference type="Pfam" id="PF07645">
    <property type="entry name" value="EGF_CA"/>
    <property type="match status" value="1"/>
</dbReference>
<dbReference type="PROSITE" id="PS00022">
    <property type="entry name" value="EGF_1"/>
    <property type="match status" value="1"/>
</dbReference>
<reference evidence="10 11" key="1">
    <citation type="journal article" date="2018" name="Gigascience">
        <title>Genomes of trombidid mites reveal novel predicted allergens and laterally-transferred genes associated with secondary metabolism.</title>
        <authorList>
            <person name="Dong X."/>
            <person name="Chaisiri K."/>
            <person name="Xia D."/>
            <person name="Armstrong S.D."/>
            <person name="Fang Y."/>
            <person name="Donnelly M.J."/>
            <person name="Kadowaki T."/>
            <person name="McGarry J.W."/>
            <person name="Darby A.C."/>
            <person name="Makepeace B.L."/>
        </authorList>
    </citation>
    <scope>NUCLEOTIDE SEQUENCE [LARGE SCALE GENOMIC DNA]</scope>
    <source>
        <strain evidence="10">UoL-UT</strain>
    </source>
</reference>
<dbReference type="InterPro" id="IPR036364">
    <property type="entry name" value="SEA_dom_sf"/>
</dbReference>
<dbReference type="VEuPathDB" id="VectorBase:LDEU002658"/>
<feature type="domain" description="SEA" evidence="8">
    <location>
        <begin position="516"/>
        <end position="637"/>
    </location>
</feature>
<dbReference type="SUPFAM" id="SSF57184">
    <property type="entry name" value="Growth factor receptor domain"/>
    <property type="match status" value="1"/>
</dbReference>
<feature type="disulfide bond" evidence="5">
    <location>
        <begin position="717"/>
        <end position="726"/>
    </location>
</feature>
<proteinExistence type="predicted"/>
<feature type="transmembrane region" description="Helical" evidence="7">
    <location>
        <begin position="732"/>
        <end position="754"/>
    </location>
</feature>
<comment type="caution">
    <text evidence="5">Lacks conserved residue(s) required for the propagation of feature annotation.</text>
</comment>
<dbReference type="AlphaFoldDB" id="A0A443SPH4"/>